<dbReference type="PANTHER" id="PTHR34989">
    <property type="entry name" value="PROTEIN HDED"/>
    <property type="match status" value="1"/>
</dbReference>
<dbReference type="AlphaFoldDB" id="A0A1I3T1D8"/>
<evidence type="ECO:0000313" key="3">
    <source>
        <dbReference type="Proteomes" id="UP000199518"/>
    </source>
</evidence>
<keyword evidence="1" id="KW-0812">Transmembrane</keyword>
<dbReference type="STRING" id="1576369.SAMN05421753_12622"/>
<feature type="transmembrane region" description="Helical" evidence="1">
    <location>
        <begin position="92"/>
        <end position="112"/>
    </location>
</feature>
<sequence>MLQAICRRWWLMLLRGLAAIAFGICAIIWPQITLLLLIGIYGGFCIVEGIAEIALGVGGGHNGKVWWSMILMGLLSFGAGLVAIFYPGLTALVLLWVIAFSSILHGVFEIAAAVSLRKVIQDEWILVLSGVLSVGFGAVLLAAPREGALALVLLIGAYMIGMGVLAVALSLRLRHLAQQHVYPQTPAVAP</sequence>
<dbReference type="PANTHER" id="PTHR34989:SF1">
    <property type="entry name" value="PROTEIN HDED"/>
    <property type="match status" value="1"/>
</dbReference>
<name>A0A1I3T1D8_9PLAN</name>
<dbReference type="RefSeq" id="WP_092056939.1">
    <property type="nucleotide sequence ID" value="NZ_FOQD01000026.1"/>
</dbReference>
<accession>A0A1I3T1D8</accession>
<dbReference type="EMBL" id="FOQD01000026">
    <property type="protein sequence ID" value="SFJ63357.1"/>
    <property type="molecule type" value="Genomic_DNA"/>
</dbReference>
<feature type="transmembrane region" description="Helical" evidence="1">
    <location>
        <begin position="65"/>
        <end position="86"/>
    </location>
</feature>
<dbReference type="InterPro" id="IPR052712">
    <property type="entry name" value="Acid_resist_chaperone_HdeD"/>
</dbReference>
<feature type="transmembrane region" description="Helical" evidence="1">
    <location>
        <begin position="124"/>
        <end position="143"/>
    </location>
</feature>
<reference evidence="3" key="1">
    <citation type="submission" date="2016-10" db="EMBL/GenBank/DDBJ databases">
        <authorList>
            <person name="Varghese N."/>
            <person name="Submissions S."/>
        </authorList>
    </citation>
    <scope>NUCLEOTIDE SEQUENCE [LARGE SCALE GENOMIC DNA]</scope>
    <source>
        <strain evidence="3">DSM 26348</strain>
    </source>
</reference>
<dbReference type="InterPro" id="IPR005325">
    <property type="entry name" value="DUF308_memb"/>
</dbReference>
<keyword evidence="1" id="KW-1133">Transmembrane helix</keyword>
<dbReference type="OrthoDB" id="193343at2"/>
<keyword evidence="3" id="KW-1185">Reference proteome</keyword>
<gene>
    <name evidence="2" type="ORF">SAMN05421753_12622</name>
</gene>
<keyword evidence="1" id="KW-0472">Membrane</keyword>
<organism evidence="2 3">
    <name type="scientific">Planctomicrobium piriforme</name>
    <dbReference type="NCBI Taxonomy" id="1576369"/>
    <lineage>
        <taxon>Bacteria</taxon>
        <taxon>Pseudomonadati</taxon>
        <taxon>Planctomycetota</taxon>
        <taxon>Planctomycetia</taxon>
        <taxon>Planctomycetales</taxon>
        <taxon>Planctomycetaceae</taxon>
        <taxon>Planctomicrobium</taxon>
    </lineage>
</organism>
<evidence type="ECO:0000256" key="1">
    <source>
        <dbReference type="SAM" id="Phobius"/>
    </source>
</evidence>
<dbReference type="Proteomes" id="UP000199518">
    <property type="component" value="Unassembled WGS sequence"/>
</dbReference>
<dbReference type="GO" id="GO:0005886">
    <property type="term" value="C:plasma membrane"/>
    <property type="evidence" value="ECO:0007669"/>
    <property type="project" value="TreeGrafter"/>
</dbReference>
<dbReference type="Pfam" id="PF03729">
    <property type="entry name" value="DUF308"/>
    <property type="match status" value="1"/>
</dbReference>
<proteinExistence type="predicted"/>
<feature type="transmembrane region" description="Helical" evidence="1">
    <location>
        <begin position="12"/>
        <end position="32"/>
    </location>
</feature>
<feature type="transmembrane region" description="Helical" evidence="1">
    <location>
        <begin position="149"/>
        <end position="171"/>
    </location>
</feature>
<feature type="transmembrane region" description="Helical" evidence="1">
    <location>
        <begin position="38"/>
        <end position="58"/>
    </location>
</feature>
<protein>
    <submittedName>
        <fullName evidence="2">Uncharacterized membrane protein HdeD, DUF308 family</fullName>
    </submittedName>
</protein>
<evidence type="ECO:0000313" key="2">
    <source>
        <dbReference type="EMBL" id="SFJ63357.1"/>
    </source>
</evidence>